<dbReference type="InterPro" id="IPR029006">
    <property type="entry name" value="ADF-H/Gelsolin-like_dom_sf"/>
</dbReference>
<gene>
    <name evidence="7" type="ORF">BB561_001109</name>
</gene>
<feature type="domain" description="ADF-H" evidence="6">
    <location>
        <begin position="12"/>
        <end position="145"/>
    </location>
</feature>
<dbReference type="InterPro" id="IPR017904">
    <property type="entry name" value="ADF/Cofilin"/>
</dbReference>
<dbReference type="CDD" id="cd11286">
    <property type="entry name" value="ADF_cofilin_like"/>
    <property type="match status" value="1"/>
</dbReference>
<name>A0A2T9YW23_9FUNG</name>
<evidence type="ECO:0000313" key="7">
    <source>
        <dbReference type="EMBL" id="PVU96541.1"/>
    </source>
</evidence>
<keyword evidence="8" id="KW-1185">Reference proteome</keyword>
<keyword evidence="4" id="KW-0009">Actin-binding</keyword>
<protein>
    <recommendedName>
        <fullName evidence="3">Cofilin</fullName>
    </recommendedName>
    <alternativeName>
        <fullName evidence="5">Actin-depolymerizing factor 1</fullName>
    </alternativeName>
</protein>
<evidence type="ECO:0000256" key="5">
    <source>
        <dbReference type="ARBA" id="ARBA00032427"/>
    </source>
</evidence>
<dbReference type="GO" id="GO:0030042">
    <property type="term" value="P:actin filament depolymerization"/>
    <property type="evidence" value="ECO:0007669"/>
    <property type="project" value="InterPro"/>
</dbReference>
<dbReference type="PANTHER" id="PTHR11913">
    <property type="entry name" value="COFILIN-RELATED"/>
    <property type="match status" value="1"/>
</dbReference>
<dbReference type="AlphaFoldDB" id="A0A2T9YW23"/>
<sequence>MLIYIHFVHEQSSGIAVNDACIAAYHELKLKKSYKYIVFKISDDKTQIEVEKTSTSSDYDEFLSNLPSDDCRFAVYDFIFEIPDAGERQKLCFYFWSPDTAKIKPKMLYASSKEAIRKRLDGINTEIQGTDIDEVSYKSVFDKVMRTTR</sequence>
<dbReference type="STRING" id="133385.A0A2T9YW23"/>
<dbReference type="PROSITE" id="PS51263">
    <property type="entry name" value="ADF_H"/>
    <property type="match status" value="1"/>
</dbReference>
<proteinExistence type="inferred from homology"/>
<comment type="caution">
    <text evidence="7">The sequence shown here is derived from an EMBL/GenBank/DDBJ whole genome shotgun (WGS) entry which is preliminary data.</text>
</comment>
<dbReference type="OrthoDB" id="10249245at2759"/>
<comment type="subcellular location">
    <subcellularLocation>
        <location evidence="1">Nucleus matrix</location>
    </subcellularLocation>
</comment>
<dbReference type="Pfam" id="PF00241">
    <property type="entry name" value="Cofilin_ADF"/>
    <property type="match status" value="1"/>
</dbReference>
<evidence type="ECO:0000256" key="1">
    <source>
        <dbReference type="ARBA" id="ARBA00004109"/>
    </source>
</evidence>
<organism evidence="7 8">
    <name type="scientific">Smittium simulii</name>
    <dbReference type="NCBI Taxonomy" id="133385"/>
    <lineage>
        <taxon>Eukaryota</taxon>
        <taxon>Fungi</taxon>
        <taxon>Fungi incertae sedis</taxon>
        <taxon>Zoopagomycota</taxon>
        <taxon>Kickxellomycotina</taxon>
        <taxon>Harpellomycetes</taxon>
        <taxon>Harpellales</taxon>
        <taxon>Legeriomycetaceae</taxon>
        <taxon>Smittium</taxon>
    </lineage>
</organism>
<accession>A0A2T9YW23</accession>
<evidence type="ECO:0000259" key="6">
    <source>
        <dbReference type="PROSITE" id="PS51263"/>
    </source>
</evidence>
<evidence type="ECO:0000256" key="4">
    <source>
        <dbReference type="ARBA" id="ARBA00023203"/>
    </source>
</evidence>
<dbReference type="GO" id="GO:0016363">
    <property type="term" value="C:nuclear matrix"/>
    <property type="evidence" value="ECO:0007669"/>
    <property type="project" value="UniProtKB-SubCell"/>
</dbReference>
<dbReference type="SMART" id="SM00102">
    <property type="entry name" value="ADF"/>
    <property type="match status" value="1"/>
</dbReference>
<dbReference type="Proteomes" id="UP000245383">
    <property type="component" value="Unassembled WGS sequence"/>
</dbReference>
<evidence type="ECO:0000256" key="2">
    <source>
        <dbReference type="ARBA" id="ARBA00006844"/>
    </source>
</evidence>
<comment type="similarity">
    <text evidence="2">Belongs to the actin-binding proteins ADF family.</text>
</comment>
<dbReference type="InterPro" id="IPR002108">
    <property type="entry name" value="ADF-H"/>
</dbReference>
<dbReference type="GO" id="GO:0003779">
    <property type="term" value="F:actin binding"/>
    <property type="evidence" value="ECO:0007669"/>
    <property type="project" value="UniProtKB-KW"/>
</dbReference>
<dbReference type="GO" id="GO:0015629">
    <property type="term" value="C:actin cytoskeleton"/>
    <property type="evidence" value="ECO:0007669"/>
    <property type="project" value="InterPro"/>
</dbReference>
<dbReference type="EMBL" id="MBFR01000029">
    <property type="protein sequence ID" value="PVU96541.1"/>
    <property type="molecule type" value="Genomic_DNA"/>
</dbReference>
<evidence type="ECO:0000313" key="8">
    <source>
        <dbReference type="Proteomes" id="UP000245383"/>
    </source>
</evidence>
<evidence type="ECO:0000256" key="3">
    <source>
        <dbReference type="ARBA" id="ARBA00015630"/>
    </source>
</evidence>
<dbReference type="SUPFAM" id="SSF55753">
    <property type="entry name" value="Actin depolymerizing proteins"/>
    <property type="match status" value="1"/>
</dbReference>
<reference evidence="7 8" key="1">
    <citation type="journal article" date="2018" name="MBio">
        <title>Comparative Genomics Reveals the Core Gene Toolbox for the Fungus-Insect Symbiosis.</title>
        <authorList>
            <person name="Wang Y."/>
            <person name="Stata M."/>
            <person name="Wang W."/>
            <person name="Stajich J.E."/>
            <person name="White M.M."/>
            <person name="Moncalvo J.M."/>
        </authorList>
    </citation>
    <scope>NUCLEOTIDE SEQUENCE [LARGE SCALE GENOMIC DNA]</scope>
    <source>
        <strain evidence="7 8">SWE-8-4</strain>
    </source>
</reference>
<dbReference type="Gene3D" id="3.40.20.10">
    <property type="entry name" value="Severin"/>
    <property type="match status" value="1"/>
</dbReference>